<dbReference type="Gene3D" id="3.90.79.10">
    <property type="entry name" value="Nucleoside Triphosphate Pyrophosphohydrolase"/>
    <property type="match status" value="1"/>
</dbReference>
<sequence length="288" mass="31642">MSEAFTVYLRSAEKVLLMQRADEVADFPGAWDGIYGIGEPHDTDTVVARVTECTGIPAENLELVRSGMARGLEFGNRLNDVTPILFVTSESEVRPRTLYKNHEWVDPGTIQRKEYATPQLRDMYGDVASYLYILKTSIGQEQNVAGEIRARLSGTGSLEDIQDKIFGVLSPHYMKGYIFIEAAALHHVQKLIGRVGVGVTPLKNCSKVLDGESPLEDVLPYLEPKAATSGIEEGCIVEISGGAFRGQAARVTRVTESKEEVTVELFEAAVPVALTVRADQVRVTQRVE</sequence>
<evidence type="ECO:0000313" key="3">
    <source>
        <dbReference type="EMBL" id="SUZ82687.1"/>
    </source>
</evidence>
<reference evidence="3" key="1">
    <citation type="submission" date="2018-05" db="EMBL/GenBank/DDBJ databases">
        <authorList>
            <person name="Lanie J.A."/>
            <person name="Ng W.-L."/>
            <person name="Kazmierczak K.M."/>
            <person name="Andrzejewski T.M."/>
            <person name="Davidsen T.M."/>
            <person name="Wayne K.J."/>
            <person name="Tettelin H."/>
            <person name="Glass J.I."/>
            <person name="Rusch D."/>
            <person name="Podicherti R."/>
            <person name="Tsui H.-C.T."/>
            <person name="Winkler M.E."/>
        </authorList>
    </citation>
    <scope>NUCLEOTIDE SEQUENCE</scope>
</reference>
<keyword evidence="1" id="KW-0805">Transcription regulation</keyword>
<gene>
    <name evidence="3" type="ORF">METZ01_LOCUS35541</name>
</gene>
<dbReference type="InterPro" id="IPR011590">
    <property type="entry name" value="Spt5_arc"/>
</dbReference>
<evidence type="ECO:0000259" key="2">
    <source>
        <dbReference type="Pfam" id="PF03439"/>
    </source>
</evidence>
<dbReference type="InterPro" id="IPR008991">
    <property type="entry name" value="Translation_prot_SH3-like_sf"/>
</dbReference>
<dbReference type="CDD" id="cd06091">
    <property type="entry name" value="KOW_NusG"/>
    <property type="match status" value="1"/>
</dbReference>
<dbReference type="SUPFAM" id="SSF55811">
    <property type="entry name" value="Nudix"/>
    <property type="match status" value="1"/>
</dbReference>
<dbReference type="GO" id="GO:0003746">
    <property type="term" value="F:translation elongation factor activity"/>
    <property type="evidence" value="ECO:0007669"/>
    <property type="project" value="InterPro"/>
</dbReference>
<name>A0A381QYB1_9ZZZZ</name>
<dbReference type="NCBIfam" id="TIGR00405">
    <property type="entry name" value="KOW_elon_Spt5"/>
    <property type="match status" value="1"/>
</dbReference>
<dbReference type="InterPro" id="IPR005100">
    <property type="entry name" value="NGN-domain"/>
</dbReference>
<dbReference type="SUPFAM" id="SSF50104">
    <property type="entry name" value="Translation proteins SH3-like domain"/>
    <property type="match status" value="1"/>
</dbReference>
<dbReference type="InterPro" id="IPR036735">
    <property type="entry name" value="NGN_dom_sf"/>
</dbReference>
<protein>
    <recommendedName>
        <fullName evidence="2">NGN domain-containing protein</fullName>
    </recommendedName>
</protein>
<dbReference type="AlphaFoldDB" id="A0A381QYB1"/>
<dbReference type="Pfam" id="PF03439">
    <property type="entry name" value="Spt5-NGN"/>
    <property type="match status" value="1"/>
</dbReference>
<evidence type="ECO:0000256" key="1">
    <source>
        <dbReference type="ARBA" id="ARBA00023015"/>
    </source>
</evidence>
<dbReference type="Gene3D" id="2.30.30.30">
    <property type="match status" value="1"/>
</dbReference>
<dbReference type="InterPro" id="IPR015797">
    <property type="entry name" value="NUDIX_hydrolase-like_dom_sf"/>
</dbReference>
<dbReference type="EMBL" id="UINC01001518">
    <property type="protein sequence ID" value="SUZ82687.1"/>
    <property type="molecule type" value="Genomic_DNA"/>
</dbReference>
<dbReference type="InterPro" id="IPR014722">
    <property type="entry name" value="Rib_uL2_dom2"/>
</dbReference>
<organism evidence="3">
    <name type="scientific">marine metagenome</name>
    <dbReference type="NCBI Taxonomy" id="408172"/>
    <lineage>
        <taxon>unclassified sequences</taxon>
        <taxon>metagenomes</taxon>
        <taxon>ecological metagenomes</taxon>
    </lineage>
</organism>
<feature type="domain" description="NGN" evidence="2">
    <location>
        <begin position="131"/>
        <end position="194"/>
    </location>
</feature>
<accession>A0A381QYB1</accession>
<dbReference type="Gene3D" id="3.30.70.940">
    <property type="entry name" value="NusG, N-terminal domain"/>
    <property type="match status" value="1"/>
</dbReference>
<dbReference type="GO" id="GO:0006354">
    <property type="term" value="P:DNA-templated transcription elongation"/>
    <property type="evidence" value="ECO:0007669"/>
    <property type="project" value="InterPro"/>
</dbReference>
<keyword evidence="1" id="KW-0804">Transcription</keyword>
<proteinExistence type="predicted"/>